<dbReference type="InterPro" id="IPR026960">
    <property type="entry name" value="RVT-Znf"/>
</dbReference>
<gene>
    <name evidence="2" type="ORF">QYE76_006203</name>
</gene>
<name>A0AAD8RU93_LOLMU</name>
<proteinExistence type="predicted"/>
<dbReference type="AlphaFoldDB" id="A0AAD8RU93"/>
<reference evidence="2" key="1">
    <citation type="submission" date="2023-07" db="EMBL/GenBank/DDBJ databases">
        <title>A chromosome-level genome assembly of Lolium multiflorum.</title>
        <authorList>
            <person name="Chen Y."/>
            <person name="Copetti D."/>
            <person name="Kolliker R."/>
            <person name="Studer B."/>
        </authorList>
    </citation>
    <scope>NUCLEOTIDE SEQUENCE</scope>
    <source>
        <strain evidence="2">02402/16</strain>
        <tissue evidence="2">Leaf</tissue>
    </source>
</reference>
<accession>A0AAD8RU93</accession>
<evidence type="ECO:0000259" key="1">
    <source>
        <dbReference type="Pfam" id="PF13966"/>
    </source>
</evidence>
<evidence type="ECO:0000313" key="2">
    <source>
        <dbReference type="EMBL" id="KAK1631888.1"/>
    </source>
</evidence>
<organism evidence="2 3">
    <name type="scientific">Lolium multiflorum</name>
    <name type="common">Italian ryegrass</name>
    <name type="synonym">Lolium perenne subsp. multiflorum</name>
    <dbReference type="NCBI Taxonomy" id="4521"/>
    <lineage>
        <taxon>Eukaryota</taxon>
        <taxon>Viridiplantae</taxon>
        <taxon>Streptophyta</taxon>
        <taxon>Embryophyta</taxon>
        <taxon>Tracheophyta</taxon>
        <taxon>Spermatophyta</taxon>
        <taxon>Magnoliopsida</taxon>
        <taxon>Liliopsida</taxon>
        <taxon>Poales</taxon>
        <taxon>Poaceae</taxon>
        <taxon>BOP clade</taxon>
        <taxon>Pooideae</taxon>
        <taxon>Poodae</taxon>
        <taxon>Poeae</taxon>
        <taxon>Poeae Chloroplast Group 2 (Poeae type)</taxon>
        <taxon>Loliodinae</taxon>
        <taxon>Loliinae</taxon>
        <taxon>Lolium</taxon>
    </lineage>
</organism>
<dbReference type="Proteomes" id="UP001231189">
    <property type="component" value="Unassembled WGS sequence"/>
</dbReference>
<protein>
    <recommendedName>
        <fullName evidence="1">Reverse transcriptase zinc-binding domain-containing protein</fullName>
    </recommendedName>
</protein>
<comment type="caution">
    <text evidence="2">The sequence shown here is derived from an EMBL/GenBank/DDBJ whole genome shotgun (WGS) entry which is preliminary data.</text>
</comment>
<sequence length="188" mass="21852">MNWGGIRQESAESIWRCAAPKKGNFFAWLLIKGRIKVRVVLLRQNIVDDERCPFGCKERETTEHFALNCGRTIQILALLGINLTSCEKLTNIFDTARERCPPQKKKAWTLVITAALWSTWFARNRNVFDDVDIPVHIVAKQCIDTCKLWTLRAKHREKASIQHWLADWTVQFPYSVCFCFSSRCYLSL</sequence>
<evidence type="ECO:0000313" key="3">
    <source>
        <dbReference type="Proteomes" id="UP001231189"/>
    </source>
</evidence>
<keyword evidence="3" id="KW-1185">Reference proteome</keyword>
<dbReference type="EMBL" id="JAUUTY010000005">
    <property type="protein sequence ID" value="KAK1631888.1"/>
    <property type="molecule type" value="Genomic_DNA"/>
</dbReference>
<dbReference type="Pfam" id="PF13966">
    <property type="entry name" value="zf-RVT"/>
    <property type="match status" value="1"/>
</dbReference>
<feature type="domain" description="Reverse transcriptase zinc-binding" evidence="1">
    <location>
        <begin position="8"/>
        <end position="72"/>
    </location>
</feature>